<dbReference type="EMBL" id="ML120396">
    <property type="protein sequence ID" value="RPA98416.1"/>
    <property type="molecule type" value="Genomic_DNA"/>
</dbReference>
<keyword evidence="1" id="KW-0812">Transmembrane</keyword>
<feature type="transmembrane region" description="Helical" evidence="1">
    <location>
        <begin position="33"/>
        <end position="50"/>
    </location>
</feature>
<dbReference type="AlphaFoldDB" id="A0A3N4JJL7"/>
<evidence type="ECO:0000256" key="1">
    <source>
        <dbReference type="SAM" id="Phobius"/>
    </source>
</evidence>
<keyword evidence="1" id="KW-1133">Transmembrane helix</keyword>
<proteinExistence type="predicted"/>
<accession>A0A3N4JJL7</accession>
<protein>
    <submittedName>
        <fullName evidence="2">Uncharacterized protein</fullName>
    </submittedName>
</protein>
<name>A0A3N4JJL7_9PEZI</name>
<keyword evidence="3" id="KW-1185">Reference proteome</keyword>
<reference evidence="2 3" key="1">
    <citation type="journal article" date="2018" name="Nat. Ecol. Evol.">
        <title>Pezizomycetes genomes reveal the molecular basis of ectomycorrhizal truffle lifestyle.</title>
        <authorList>
            <person name="Murat C."/>
            <person name="Payen T."/>
            <person name="Noel B."/>
            <person name="Kuo A."/>
            <person name="Morin E."/>
            <person name="Chen J."/>
            <person name="Kohler A."/>
            <person name="Krizsan K."/>
            <person name="Balestrini R."/>
            <person name="Da Silva C."/>
            <person name="Montanini B."/>
            <person name="Hainaut M."/>
            <person name="Levati E."/>
            <person name="Barry K.W."/>
            <person name="Belfiori B."/>
            <person name="Cichocki N."/>
            <person name="Clum A."/>
            <person name="Dockter R.B."/>
            <person name="Fauchery L."/>
            <person name="Guy J."/>
            <person name="Iotti M."/>
            <person name="Le Tacon F."/>
            <person name="Lindquist E.A."/>
            <person name="Lipzen A."/>
            <person name="Malagnac F."/>
            <person name="Mello A."/>
            <person name="Molinier V."/>
            <person name="Miyauchi S."/>
            <person name="Poulain J."/>
            <person name="Riccioni C."/>
            <person name="Rubini A."/>
            <person name="Sitrit Y."/>
            <person name="Splivallo R."/>
            <person name="Traeger S."/>
            <person name="Wang M."/>
            <person name="Zifcakova L."/>
            <person name="Wipf D."/>
            <person name="Zambonelli A."/>
            <person name="Paolocci F."/>
            <person name="Nowrousian M."/>
            <person name="Ottonello S."/>
            <person name="Baldrian P."/>
            <person name="Spatafora J.W."/>
            <person name="Henrissat B."/>
            <person name="Nagy L.G."/>
            <person name="Aury J.M."/>
            <person name="Wincker P."/>
            <person name="Grigoriev I.V."/>
            <person name="Bonfante P."/>
            <person name="Martin F.M."/>
        </authorList>
    </citation>
    <scope>NUCLEOTIDE SEQUENCE [LARGE SCALE GENOMIC DNA]</scope>
    <source>
        <strain evidence="2 3">120613-1</strain>
    </source>
</reference>
<sequence>MRRKNKEYVTHSPRPYLPTCKTFPLLTNTKHSFIVYPTILYFILLLLYPVCYSVECLLLNSVSNIQGPNHNVTFFSSNFTMVALVVCQHSPYLSMFPYLTNCTLGILMVDIL</sequence>
<evidence type="ECO:0000313" key="2">
    <source>
        <dbReference type="EMBL" id="RPA98416.1"/>
    </source>
</evidence>
<dbReference type="Proteomes" id="UP000276215">
    <property type="component" value="Unassembled WGS sequence"/>
</dbReference>
<keyword evidence="1" id="KW-0472">Membrane</keyword>
<organism evidence="2 3">
    <name type="scientific">Choiromyces venosus 120613-1</name>
    <dbReference type="NCBI Taxonomy" id="1336337"/>
    <lineage>
        <taxon>Eukaryota</taxon>
        <taxon>Fungi</taxon>
        <taxon>Dikarya</taxon>
        <taxon>Ascomycota</taxon>
        <taxon>Pezizomycotina</taxon>
        <taxon>Pezizomycetes</taxon>
        <taxon>Pezizales</taxon>
        <taxon>Tuberaceae</taxon>
        <taxon>Choiromyces</taxon>
    </lineage>
</organism>
<evidence type="ECO:0000313" key="3">
    <source>
        <dbReference type="Proteomes" id="UP000276215"/>
    </source>
</evidence>
<gene>
    <name evidence="2" type="ORF">L873DRAFT_1043870</name>
</gene>